<dbReference type="STRING" id="1328760.A0A165J5P8"/>
<keyword evidence="5" id="KW-0472">Membrane</keyword>
<evidence type="ECO:0000256" key="3">
    <source>
        <dbReference type="ARBA" id="ARBA00022692"/>
    </source>
</evidence>
<dbReference type="RefSeq" id="XP_018191320.1">
    <property type="nucleotide sequence ID" value="XM_018334825.1"/>
</dbReference>
<comment type="subcellular location">
    <subcellularLocation>
        <location evidence="1">Membrane</location>
    </subcellularLocation>
</comment>
<evidence type="ECO:0000256" key="5">
    <source>
        <dbReference type="ARBA" id="ARBA00023136"/>
    </source>
</evidence>
<dbReference type="PANTHER" id="PTHR12770:SF31">
    <property type="entry name" value="RUS FAMILY MEMBER 1"/>
    <property type="match status" value="1"/>
</dbReference>
<keyword evidence="3" id="KW-0812">Transmembrane</keyword>
<dbReference type="GO" id="GO:0016020">
    <property type="term" value="C:membrane"/>
    <property type="evidence" value="ECO:0007669"/>
    <property type="project" value="UniProtKB-SubCell"/>
</dbReference>
<evidence type="ECO:0000259" key="6">
    <source>
        <dbReference type="Pfam" id="PF04884"/>
    </source>
</evidence>
<comment type="similarity">
    <text evidence="2">Belongs to the RUS1 family.</text>
</comment>
<dbReference type="EMBL" id="KV407455">
    <property type="protein sequence ID" value="KZF25765.1"/>
    <property type="molecule type" value="Genomic_DNA"/>
</dbReference>
<accession>A0A165J5P8</accession>
<reference evidence="8 9" key="1">
    <citation type="journal article" date="2016" name="Fungal Biol.">
        <title>The genome of Xylona heveae provides a window into fungal endophytism.</title>
        <authorList>
            <person name="Gazis R."/>
            <person name="Kuo A."/>
            <person name="Riley R."/>
            <person name="LaButti K."/>
            <person name="Lipzen A."/>
            <person name="Lin J."/>
            <person name="Amirebrahimi M."/>
            <person name="Hesse C.N."/>
            <person name="Spatafora J.W."/>
            <person name="Henrissat B."/>
            <person name="Hainaut M."/>
            <person name="Grigoriev I.V."/>
            <person name="Hibbett D.S."/>
        </authorList>
    </citation>
    <scope>NUCLEOTIDE SEQUENCE [LARGE SCALE GENOMIC DNA]</scope>
    <source>
        <strain evidence="8 9">TC161</strain>
    </source>
</reference>
<dbReference type="OrthoDB" id="364779at2759"/>
<dbReference type="InParanoid" id="A0A165J5P8"/>
<keyword evidence="9" id="KW-1185">Reference proteome</keyword>
<dbReference type="InterPro" id="IPR055412">
    <property type="entry name" value="UVB_sens_C"/>
</dbReference>
<evidence type="ECO:0000256" key="2">
    <source>
        <dbReference type="ARBA" id="ARBA00007558"/>
    </source>
</evidence>
<evidence type="ECO:0000313" key="8">
    <source>
        <dbReference type="EMBL" id="KZF25765.1"/>
    </source>
</evidence>
<dbReference type="Proteomes" id="UP000076632">
    <property type="component" value="Unassembled WGS sequence"/>
</dbReference>
<feature type="domain" description="Protein root UVB sensitive/RUS" evidence="6">
    <location>
        <begin position="52"/>
        <end position="286"/>
    </location>
</feature>
<gene>
    <name evidence="8" type="ORF">L228DRAFT_266218</name>
</gene>
<dbReference type="GeneID" id="28899962"/>
<dbReference type="PANTHER" id="PTHR12770">
    <property type="entry name" value="RUS1 FAMILY PROTEIN C16ORF58"/>
    <property type="match status" value="1"/>
</dbReference>
<dbReference type="InterPro" id="IPR006968">
    <property type="entry name" value="RUS_fam"/>
</dbReference>
<name>A0A165J5P8_XYLHT</name>
<proteinExistence type="inferred from homology"/>
<dbReference type="Pfam" id="PF24160">
    <property type="entry name" value="UVB_sens_C"/>
    <property type="match status" value="1"/>
</dbReference>
<evidence type="ECO:0000256" key="4">
    <source>
        <dbReference type="ARBA" id="ARBA00022989"/>
    </source>
</evidence>
<dbReference type="InterPro" id="IPR054549">
    <property type="entry name" value="UVB_sens_RUS_dom"/>
</dbReference>
<dbReference type="OMA" id="KWGNLAE"/>
<evidence type="ECO:0000313" key="9">
    <source>
        <dbReference type="Proteomes" id="UP000076632"/>
    </source>
</evidence>
<protein>
    <submittedName>
        <fullName evidence="8">DUF647-domain-containing protein</fullName>
    </submittedName>
</protein>
<dbReference type="Pfam" id="PF04884">
    <property type="entry name" value="UVB_sens_prot"/>
    <property type="match status" value="1"/>
</dbReference>
<organism evidence="8 9">
    <name type="scientific">Xylona heveae (strain CBS 132557 / TC161)</name>
    <dbReference type="NCBI Taxonomy" id="1328760"/>
    <lineage>
        <taxon>Eukaryota</taxon>
        <taxon>Fungi</taxon>
        <taxon>Dikarya</taxon>
        <taxon>Ascomycota</taxon>
        <taxon>Pezizomycotina</taxon>
        <taxon>Xylonomycetes</taxon>
        <taxon>Xylonales</taxon>
        <taxon>Xylonaceae</taxon>
        <taxon>Xylona</taxon>
    </lineage>
</organism>
<dbReference type="AlphaFoldDB" id="A0A165J5P8"/>
<feature type="domain" description="Root UVB sensitive protein C-terminal" evidence="7">
    <location>
        <begin position="348"/>
        <end position="453"/>
    </location>
</feature>
<keyword evidence="4" id="KW-1133">Transmembrane helix</keyword>
<sequence>MSLATGAPLEYVEKDQAGKPTKTYVESPVKFGQEHLSRFDVIPHSSSSKGYRTLSSVINAFLPAGYPQSVTEDYLEYQIYDSLQAFSSSIAGLLASRAVLQGVGVGDASASPTAALLLNVLQESMGRVATILFAHKLGSSLEPECKMYRLLADIFNDCAMVLDCLSPAFPRFSRVLIFSTASVLRALCGVAAGSAKASLSAHFARNGNLAELNAKDASQETIISLFGMLVGSIVISHVSTPFSTWLCLFLLLSIHLGTNYAAVRAVTMRTLNRQRANIVVSTLIEHDRILTPEVVSRRERIFERDGVVRWNQSQALAYCQIGCPLEKLLQSLCRDDARQSRVKYATANFGRLLNIFQGQDYILWYDCKASQVFIVLKEGSSVKSQLKAWMHSLLVVHGETSGLPDGTEISFDSMTSKQLEQIRNSLEFLSNRFDRFMETLADAGWDLATAALEVRPGYRLAVGSRSY</sequence>
<evidence type="ECO:0000259" key="7">
    <source>
        <dbReference type="Pfam" id="PF24160"/>
    </source>
</evidence>
<evidence type="ECO:0000256" key="1">
    <source>
        <dbReference type="ARBA" id="ARBA00004370"/>
    </source>
</evidence>